<evidence type="ECO:0000256" key="1">
    <source>
        <dbReference type="SAM" id="MobiDB-lite"/>
    </source>
</evidence>
<feature type="compositionally biased region" description="Polar residues" evidence="1">
    <location>
        <begin position="10"/>
        <end position="23"/>
    </location>
</feature>
<dbReference type="EMBL" id="JAPFFF010000010">
    <property type="protein sequence ID" value="KAK8881667.1"/>
    <property type="molecule type" value="Genomic_DNA"/>
</dbReference>
<organism evidence="2 3">
    <name type="scientific">Tritrichomonas musculus</name>
    <dbReference type="NCBI Taxonomy" id="1915356"/>
    <lineage>
        <taxon>Eukaryota</taxon>
        <taxon>Metamonada</taxon>
        <taxon>Parabasalia</taxon>
        <taxon>Tritrichomonadida</taxon>
        <taxon>Tritrichomonadidae</taxon>
        <taxon>Tritrichomonas</taxon>
    </lineage>
</organism>
<dbReference type="InterPro" id="IPR011989">
    <property type="entry name" value="ARM-like"/>
</dbReference>
<name>A0ABR2JSD3_9EUKA</name>
<dbReference type="PANTHER" id="PTHR10257">
    <property type="entry name" value="SERINE/THREONINE PROTEIN PHOSPHATASE 2A PP2A REGULATORY SUBUNIT B"/>
    <property type="match status" value="1"/>
</dbReference>
<feature type="region of interest" description="Disordered" evidence="1">
    <location>
        <begin position="1"/>
        <end position="23"/>
    </location>
</feature>
<dbReference type="InterPro" id="IPR002554">
    <property type="entry name" value="PP2A_B56"/>
</dbReference>
<evidence type="ECO:0000313" key="2">
    <source>
        <dbReference type="EMBL" id="KAK8881667.1"/>
    </source>
</evidence>
<keyword evidence="3" id="KW-1185">Reference proteome</keyword>
<evidence type="ECO:0000313" key="3">
    <source>
        <dbReference type="Proteomes" id="UP001470230"/>
    </source>
</evidence>
<reference evidence="2 3" key="1">
    <citation type="submission" date="2024-04" db="EMBL/GenBank/DDBJ databases">
        <title>Tritrichomonas musculus Genome.</title>
        <authorList>
            <person name="Alves-Ferreira E."/>
            <person name="Grigg M."/>
            <person name="Lorenzi H."/>
            <person name="Galac M."/>
        </authorList>
    </citation>
    <scope>NUCLEOTIDE SEQUENCE [LARGE SCALE GENOMIC DNA]</scope>
    <source>
        <strain evidence="2 3">EAF2021</strain>
    </source>
</reference>
<dbReference type="Pfam" id="PF01603">
    <property type="entry name" value="B56"/>
    <property type="match status" value="1"/>
</dbReference>
<comment type="caution">
    <text evidence="2">The sequence shown here is derived from an EMBL/GenBank/DDBJ whole genome shotgun (WGS) entry which is preliminary data.</text>
</comment>
<dbReference type="Proteomes" id="UP001470230">
    <property type="component" value="Unassembled WGS sequence"/>
</dbReference>
<sequence length="530" mass="60589">MNNNNLNKNMGISQNMNDSSSNLLEKNKKQDNNVVVDNELSKFISISANGHVLKEEIDVPSLDQLPSPKMSNFDRIFTEKIKVCNLIFNFDQPQAQLKGKAAKTEALNEINSLLSKRSEAKLITEKQKKLIYDMLMRNIFDQDPFIATESIYLSTIKWDFIEPSWPHLNLVYQILNQFILSFPENLQTNFVRTAIKLLNIPDKNEAEMILSFLKNYLLIHPDQLDKVWVMIKNALINVISNIYTPYCVDPIISFISSTFNSNQILSIMDTHLLPLYRHELLYLYSKKLTDLIIQVLEKKVLEQVDAIEFLIRHFPHQCGQKQFLFISSISSICGIAKGSDLIHIGNKLILFLGLVIKLPNLKLVESALKLMLTPAITSIIFKKTKLAMDSLYETLNWSSSNHWDSNIKVLSKKVLTTLTKINAEVQKKGSISNSTNSSRYPFAINKEVCQQIPNDAMETDNKELVAKWALIARCASKKNDSIDLTDSLLHIQSNLLNENKSSHEQYYFLAKPGDIPMNQMRRIGSFKLTN</sequence>
<protein>
    <submittedName>
        <fullName evidence="2">Uncharacterized protein</fullName>
    </submittedName>
</protein>
<dbReference type="Gene3D" id="1.25.10.10">
    <property type="entry name" value="Leucine-rich Repeat Variant"/>
    <property type="match status" value="1"/>
</dbReference>
<gene>
    <name evidence="2" type="ORF">M9Y10_004427</name>
</gene>
<proteinExistence type="predicted"/>
<dbReference type="PANTHER" id="PTHR10257:SF3">
    <property type="entry name" value="SERINE_THREONINE-PROTEIN PHOSPHATASE 2A 56 KDA REGULATORY SUBUNIT GAMMA ISOFORM"/>
    <property type="match status" value="1"/>
</dbReference>
<dbReference type="InterPro" id="IPR016024">
    <property type="entry name" value="ARM-type_fold"/>
</dbReference>
<dbReference type="SUPFAM" id="SSF48371">
    <property type="entry name" value="ARM repeat"/>
    <property type="match status" value="1"/>
</dbReference>
<accession>A0ABR2JSD3</accession>